<dbReference type="EC" id="1.7.5.1" evidence="2"/>
<gene>
    <name evidence="19" type="primary">narI</name>
    <name evidence="19" type="ORF">CRD36_12025</name>
</gene>
<dbReference type="GO" id="GO:0019645">
    <property type="term" value="P:anaerobic electron transport chain"/>
    <property type="evidence" value="ECO:0007669"/>
    <property type="project" value="TreeGrafter"/>
</dbReference>
<evidence type="ECO:0000256" key="6">
    <source>
        <dbReference type="ARBA" id="ARBA00022692"/>
    </source>
</evidence>
<dbReference type="InterPro" id="IPR023234">
    <property type="entry name" value="NarG-like_domain"/>
</dbReference>
<dbReference type="FunFam" id="1.20.950.20:FF:000001">
    <property type="entry name" value="Respiratory nitrate reductase subunit gamma"/>
    <property type="match status" value="1"/>
</dbReference>
<evidence type="ECO:0000256" key="9">
    <source>
        <dbReference type="ARBA" id="ARBA00022989"/>
    </source>
</evidence>
<dbReference type="RefSeq" id="WP_099473795.1">
    <property type="nucleotide sequence ID" value="NZ_CP041025.1"/>
</dbReference>
<feature type="transmembrane region" description="Helical" evidence="17">
    <location>
        <begin position="12"/>
        <end position="31"/>
    </location>
</feature>
<evidence type="ECO:0000256" key="2">
    <source>
        <dbReference type="ARBA" id="ARBA00012500"/>
    </source>
</evidence>
<dbReference type="GO" id="GO:0009325">
    <property type="term" value="C:nitrate reductase complex"/>
    <property type="evidence" value="ECO:0007669"/>
    <property type="project" value="InterPro"/>
</dbReference>
<keyword evidence="20" id="KW-1185">Reference proteome</keyword>
<evidence type="ECO:0000256" key="4">
    <source>
        <dbReference type="ARBA" id="ARBA00022475"/>
    </source>
</evidence>
<dbReference type="GO" id="GO:0046872">
    <property type="term" value="F:metal ion binding"/>
    <property type="evidence" value="ECO:0007669"/>
    <property type="project" value="UniProtKB-KW"/>
</dbReference>
<feature type="binding site" description="axial binding residue" evidence="16">
    <location>
        <position position="61"/>
    </location>
    <ligand>
        <name>heme b</name>
        <dbReference type="ChEBI" id="CHEBI:60344"/>
        <label>1</label>
    </ligand>
    <ligandPart>
        <name>Fe</name>
        <dbReference type="ChEBI" id="CHEBI:18248"/>
    </ligandPart>
</feature>
<keyword evidence="10" id="KW-0560">Oxidoreductase</keyword>
<dbReference type="NCBIfam" id="TIGR00351">
    <property type="entry name" value="narI"/>
    <property type="match status" value="1"/>
</dbReference>
<keyword evidence="5 16" id="KW-0349">Heme</keyword>
<dbReference type="PANTHER" id="PTHR30598:SF3">
    <property type="entry name" value="RESPIRATORY NITRATE REDUCTASE 1 GAMMA CHAIN"/>
    <property type="match status" value="1"/>
</dbReference>
<keyword evidence="4" id="KW-1003">Cell membrane</keyword>
<reference evidence="19 20" key="1">
    <citation type="submission" date="2017-10" db="EMBL/GenBank/DDBJ databases">
        <title>Frigbacter circumglobatus gen. nov. sp. nov., isolated from sediment cultured in situ.</title>
        <authorList>
            <person name="Zhao Z."/>
        </authorList>
    </citation>
    <scope>NUCLEOTIDE SEQUENCE [LARGE SCALE GENOMIC DNA]</scope>
    <source>
        <strain evidence="19 20">ZYL</strain>
    </source>
</reference>
<feature type="binding site" description="axial binding residue" evidence="16">
    <location>
        <position position="192"/>
    </location>
    <ligand>
        <name>heme b</name>
        <dbReference type="ChEBI" id="CHEBI:60344"/>
        <label>1</label>
    </ligand>
    <ligandPart>
        <name>Fe</name>
        <dbReference type="ChEBI" id="CHEBI:18248"/>
    </ligandPart>
</feature>
<feature type="transmembrane region" description="Helical" evidence="17">
    <location>
        <begin position="93"/>
        <end position="113"/>
    </location>
</feature>
<accession>A0A2G4YQU6</accession>
<feature type="binding site" description="axial binding residue" evidence="16">
    <location>
        <position position="210"/>
    </location>
    <ligand>
        <name>heme b</name>
        <dbReference type="ChEBI" id="CHEBI:60344"/>
        <label>1</label>
    </ligand>
    <ligandPart>
        <name>Fe</name>
        <dbReference type="ChEBI" id="CHEBI:18248"/>
    </ligandPart>
</feature>
<evidence type="ECO:0000256" key="11">
    <source>
        <dbReference type="ARBA" id="ARBA00023004"/>
    </source>
</evidence>
<comment type="subcellular location">
    <subcellularLocation>
        <location evidence="1">Cell membrane</location>
        <topology evidence="1">Multi-pass membrane protein</topology>
    </subcellularLocation>
</comment>
<evidence type="ECO:0000256" key="3">
    <source>
        <dbReference type="ARBA" id="ARBA00022448"/>
    </source>
</evidence>
<evidence type="ECO:0000256" key="1">
    <source>
        <dbReference type="ARBA" id="ARBA00004651"/>
    </source>
</evidence>
<comment type="subunit">
    <text evidence="15">Dimer of heterotrimers each composed of an alpha, a beta and a gamma chain. Alpha and beta are catalytic chains; gamma chains are involved in binding the enzyme complex to the cytoplasmic membrane.</text>
</comment>
<dbReference type="GO" id="GO:0020037">
    <property type="term" value="F:heme binding"/>
    <property type="evidence" value="ECO:0007669"/>
    <property type="project" value="TreeGrafter"/>
</dbReference>
<dbReference type="InterPro" id="IPR051936">
    <property type="entry name" value="Heme-iron_electron_transfer"/>
</dbReference>
<feature type="transmembrane region" description="Helical" evidence="17">
    <location>
        <begin position="193"/>
        <end position="220"/>
    </location>
</feature>
<proteinExistence type="predicted"/>
<dbReference type="GO" id="GO:0009055">
    <property type="term" value="F:electron transfer activity"/>
    <property type="evidence" value="ECO:0007669"/>
    <property type="project" value="TreeGrafter"/>
</dbReference>
<keyword evidence="9 17" id="KW-1133">Transmembrane helix</keyword>
<dbReference type="SUPFAM" id="SSF103501">
    <property type="entry name" value="Respiratory nitrate reductase 1 gamma chain"/>
    <property type="match status" value="1"/>
</dbReference>
<dbReference type="AlphaFoldDB" id="A0A2G4YQU6"/>
<evidence type="ECO:0000256" key="16">
    <source>
        <dbReference type="PIRSR" id="PIRSR603816-1"/>
    </source>
</evidence>
<dbReference type="Proteomes" id="UP000229730">
    <property type="component" value="Unassembled WGS sequence"/>
</dbReference>
<dbReference type="InterPro" id="IPR036197">
    <property type="entry name" value="NarG-like_sf"/>
</dbReference>
<dbReference type="InParanoid" id="A0A2G4YQU6"/>
<keyword evidence="13 17" id="KW-0472">Membrane</keyword>
<dbReference type="Gene3D" id="1.20.950.20">
    <property type="entry name" value="Transmembrane di-heme cytochromes, Chain C"/>
    <property type="match status" value="1"/>
</dbReference>
<evidence type="ECO:0000256" key="8">
    <source>
        <dbReference type="ARBA" id="ARBA00022982"/>
    </source>
</evidence>
<dbReference type="InterPro" id="IPR003816">
    <property type="entry name" value="Nitrate_red_gam"/>
</dbReference>
<keyword evidence="6 17" id="KW-0812">Transmembrane</keyword>
<evidence type="ECO:0000313" key="20">
    <source>
        <dbReference type="Proteomes" id="UP000229730"/>
    </source>
</evidence>
<dbReference type="Pfam" id="PF02665">
    <property type="entry name" value="Nitrate_red_gam"/>
    <property type="match status" value="1"/>
</dbReference>
<keyword evidence="7" id="KW-0479">Metal-binding</keyword>
<evidence type="ECO:0000256" key="13">
    <source>
        <dbReference type="ARBA" id="ARBA00023136"/>
    </source>
</evidence>
<feature type="transmembrane region" description="Helical" evidence="17">
    <location>
        <begin position="133"/>
        <end position="153"/>
    </location>
</feature>
<dbReference type="OrthoDB" id="9788113at2"/>
<evidence type="ECO:0000256" key="15">
    <source>
        <dbReference type="ARBA" id="ARBA00063882"/>
    </source>
</evidence>
<keyword evidence="8" id="KW-0249">Electron transport</keyword>
<keyword evidence="11 16" id="KW-0408">Iron</keyword>
<evidence type="ECO:0000259" key="18">
    <source>
        <dbReference type="Pfam" id="PF02665"/>
    </source>
</evidence>
<feature type="transmembrane region" description="Helical" evidence="17">
    <location>
        <begin position="52"/>
        <end position="73"/>
    </location>
</feature>
<evidence type="ECO:0000256" key="7">
    <source>
        <dbReference type="ARBA" id="ARBA00022723"/>
    </source>
</evidence>
<evidence type="ECO:0000313" key="19">
    <source>
        <dbReference type="EMBL" id="PHZ84650.1"/>
    </source>
</evidence>
<organism evidence="19 20">
    <name type="scientific">Paremcibacter congregatus</name>
    <dbReference type="NCBI Taxonomy" id="2043170"/>
    <lineage>
        <taxon>Bacteria</taxon>
        <taxon>Pseudomonadati</taxon>
        <taxon>Pseudomonadota</taxon>
        <taxon>Alphaproteobacteria</taxon>
        <taxon>Emcibacterales</taxon>
        <taxon>Emcibacteraceae</taxon>
        <taxon>Paremcibacter</taxon>
    </lineage>
</organism>
<sequence length="234" mass="26495">MPESITLFLNHLIFGIYPYLAVLVMVLGSILRYDRDQYSWKAGSSQILRSKGMRLGSNLFHIGIILLFFTHLVGLLTPESVYHYVITTEAKQILAMVGGGILGGICFIGLTILLVRRMTDPRIRATSKFSDILLLWLLYIQLILGLISIFYSAQHLDGSSMVALGNWAQHIATFRSGAADFILHEPWVFKAHIFLGLTIFLIFPFTRLVHMLSVPVKYIFRSGYQIVRKRGKGF</sequence>
<comment type="catalytic activity">
    <reaction evidence="14">
        <text>nitrate + a quinol = a quinone + nitrite + H2O</text>
        <dbReference type="Rhea" id="RHEA:56144"/>
        <dbReference type="ChEBI" id="CHEBI:15377"/>
        <dbReference type="ChEBI" id="CHEBI:16301"/>
        <dbReference type="ChEBI" id="CHEBI:17632"/>
        <dbReference type="ChEBI" id="CHEBI:24646"/>
        <dbReference type="ChEBI" id="CHEBI:132124"/>
        <dbReference type="EC" id="1.7.5.1"/>
    </reaction>
</comment>
<feature type="domain" description="NarG-like" evidence="18">
    <location>
        <begin position="10"/>
        <end position="230"/>
    </location>
</feature>
<evidence type="ECO:0000256" key="14">
    <source>
        <dbReference type="ARBA" id="ARBA00048294"/>
    </source>
</evidence>
<dbReference type="GO" id="GO:0042128">
    <property type="term" value="P:nitrate assimilation"/>
    <property type="evidence" value="ECO:0007669"/>
    <property type="project" value="UniProtKB-KW"/>
</dbReference>
<dbReference type="PANTHER" id="PTHR30598">
    <property type="entry name" value="NITRATE REDUCTASE PRIVATE CHAPERONE, REDOX ENZYME MATURATION PROTEIN REMP FAMILY"/>
    <property type="match status" value="1"/>
</dbReference>
<evidence type="ECO:0000256" key="5">
    <source>
        <dbReference type="ARBA" id="ARBA00022617"/>
    </source>
</evidence>
<comment type="caution">
    <text evidence="19">The sequence shown here is derived from an EMBL/GenBank/DDBJ whole genome shotgun (WGS) entry which is preliminary data.</text>
</comment>
<dbReference type="GO" id="GO:0160182">
    <property type="term" value="F:nitrate reductase (quinone) activity"/>
    <property type="evidence" value="ECO:0007669"/>
    <property type="project" value="UniProtKB-EC"/>
</dbReference>
<evidence type="ECO:0000256" key="10">
    <source>
        <dbReference type="ARBA" id="ARBA00023002"/>
    </source>
</evidence>
<keyword evidence="3" id="KW-0813">Transport</keyword>
<dbReference type="EMBL" id="PDEM01000024">
    <property type="protein sequence ID" value="PHZ84650.1"/>
    <property type="molecule type" value="Genomic_DNA"/>
</dbReference>
<evidence type="ECO:0000256" key="12">
    <source>
        <dbReference type="ARBA" id="ARBA00023063"/>
    </source>
</evidence>
<evidence type="ECO:0000256" key="17">
    <source>
        <dbReference type="SAM" id="Phobius"/>
    </source>
</evidence>
<keyword evidence="12" id="KW-0534">Nitrate assimilation</keyword>
<feature type="binding site" description="axial binding residue" evidence="16">
    <location>
        <position position="71"/>
    </location>
    <ligand>
        <name>heme b</name>
        <dbReference type="ChEBI" id="CHEBI:60344"/>
        <label>1</label>
    </ligand>
    <ligandPart>
        <name>Fe</name>
        <dbReference type="ChEBI" id="CHEBI:18248"/>
    </ligandPart>
</feature>
<dbReference type="GO" id="GO:0005886">
    <property type="term" value="C:plasma membrane"/>
    <property type="evidence" value="ECO:0007669"/>
    <property type="project" value="UniProtKB-SubCell"/>
</dbReference>
<name>A0A2G4YQU6_9PROT</name>
<protein>
    <recommendedName>
        <fullName evidence="2">nitrate reductase (quinone)</fullName>
        <ecNumber evidence="2">1.7.5.1</ecNumber>
    </recommendedName>
</protein>
<dbReference type="FunCoup" id="A0A2G4YQU6">
    <property type="interactions" value="151"/>
</dbReference>